<keyword evidence="6 11" id="KW-0812">Transmembrane</keyword>
<evidence type="ECO:0000256" key="7">
    <source>
        <dbReference type="ARBA" id="ARBA00022729"/>
    </source>
</evidence>
<keyword evidence="13" id="KW-1185">Reference proteome</keyword>
<keyword evidence="7" id="KW-0732">Signal</keyword>
<comment type="caution">
    <text evidence="12">The sequence shown here is derived from an EMBL/GenBank/DDBJ whole genome shotgun (WGS) entry which is preliminary data.</text>
</comment>
<dbReference type="GO" id="GO:0005886">
    <property type="term" value="C:plasma membrane"/>
    <property type="evidence" value="ECO:0007669"/>
    <property type="project" value="UniProtKB-SubCell"/>
</dbReference>
<dbReference type="Gene3D" id="1.20.140.150">
    <property type="match status" value="1"/>
</dbReference>
<dbReference type="EMBL" id="JAGEUA010000001">
    <property type="protein sequence ID" value="KAL1022252.1"/>
    <property type="molecule type" value="Genomic_DNA"/>
</dbReference>
<evidence type="ECO:0000256" key="10">
    <source>
        <dbReference type="ARBA" id="ARBA00023180"/>
    </source>
</evidence>
<evidence type="ECO:0000256" key="4">
    <source>
        <dbReference type="ARBA" id="ARBA00022475"/>
    </source>
</evidence>
<dbReference type="InterPro" id="IPR026763">
    <property type="entry name" value="TMEM182"/>
</dbReference>
<reference evidence="12 13" key="1">
    <citation type="submission" date="2024-06" db="EMBL/GenBank/DDBJ databases">
        <authorList>
            <person name="Pan Q."/>
            <person name="Wen M."/>
            <person name="Jouanno E."/>
            <person name="Zahm M."/>
            <person name="Klopp C."/>
            <person name="Cabau C."/>
            <person name="Louis A."/>
            <person name="Berthelot C."/>
            <person name="Parey E."/>
            <person name="Roest Crollius H."/>
            <person name="Montfort J."/>
            <person name="Robinson-Rechavi M."/>
            <person name="Bouchez O."/>
            <person name="Lampietro C."/>
            <person name="Lopez Roques C."/>
            <person name="Donnadieu C."/>
            <person name="Postlethwait J."/>
            <person name="Bobe J."/>
            <person name="Verreycken H."/>
            <person name="Guiguen Y."/>
        </authorList>
    </citation>
    <scope>NUCLEOTIDE SEQUENCE [LARGE SCALE GENOMIC DNA]</scope>
    <source>
        <strain evidence="12">Up_M1</strain>
        <tissue evidence="12">Testis</tissue>
    </source>
</reference>
<feature type="transmembrane region" description="Helical" evidence="11">
    <location>
        <begin position="214"/>
        <end position="234"/>
    </location>
</feature>
<comment type="subcellular location">
    <subcellularLocation>
        <location evidence="1">Cell membrane</location>
        <topology evidence="1">Multi-pass membrane protein</topology>
    </subcellularLocation>
</comment>
<keyword evidence="4" id="KW-1003">Cell membrane</keyword>
<name>A0ABD0YAI5_UMBPY</name>
<evidence type="ECO:0000256" key="3">
    <source>
        <dbReference type="ARBA" id="ARBA00014600"/>
    </source>
</evidence>
<gene>
    <name evidence="12" type="ORF">UPYG_G00024250</name>
</gene>
<feature type="transmembrane region" description="Helical" evidence="11">
    <location>
        <begin position="124"/>
        <end position="146"/>
    </location>
</feature>
<evidence type="ECO:0000256" key="6">
    <source>
        <dbReference type="ARBA" id="ARBA00022692"/>
    </source>
</evidence>
<comment type="similarity">
    <text evidence="2">Belongs to the TMEM182 family.</text>
</comment>
<evidence type="ECO:0000256" key="1">
    <source>
        <dbReference type="ARBA" id="ARBA00004651"/>
    </source>
</evidence>
<feature type="transmembrane region" description="Helical" evidence="11">
    <location>
        <begin position="9"/>
        <end position="36"/>
    </location>
</feature>
<organism evidence="12 13">
    <name type="scientific">Umbra pygmaea</name>
    <name type="common">Eastern mudminnow</name>
    <dbReference type="NCBI Taxonomy" id="75934"/>
    <lineage>
        <taxon>Eukaryota</taxon>
        <taxon>Metazoa</taxon>
        <taxon>Chordata</taxon>
        <taxon>Craniata</taxon>
        <taxon>Vertebrata</taxon>
        <taxon>Euteleostomi</taxon>
        <taxon>Actinopterygii</taxon>
        <taxon>Neopterygii</taxon>
        <taxon>Teleostei</taxon>
        <taxon>Protacanthopterygii</taxon>
        <taxon>Esociformes</taxon>
        <taxon>Umbridae</taxon>
        <taxon>Umbra</taxon>
    </lineage>
</organism>
<keyword evidence="9 11" id="KW-0472">Membrane</keyword>
<sequence>MSPAERGSVLLFLAGFFGGLGALFLMLCFGMDYWLLASETCGPGGSLGAYSRGETEDQDNVSFFHQGFFWRCSFLGRREEDTVWAFWIPHQPNPKVCVPAYLFSLPASEPTMEQMSPDSAVYKAFWSLFLVVGWFTVMIGGFLVICASPFAKGGVYKAGGVLLLTGSLCLLVVIGMYVVWTQVLDSMENYATHQHLSSSCPAVYQLNVHNGPSFMLAPVSIFFLLLAALLFLMIGRTAQSQRRGQAEEV</sequence>
<proteinExistence type="inferred from homology"/>
<evidence type="ECO:0000256" key="2">
    <source>
        <dbReference type="ARBA" id="ARBA00006418"/>
    </source>
</evidence>
<dbReference type="InterPro" id="IPR004031">
    <property type="entry name" value="PMP22/EMP/MP20/Claudin"/>
</dbReference>
<accession>A0ABD0YAI5</accession>
<protein>
    <recommendedName>
        <fullName evidence="3">Transmembrane protein 182</fullName>
    </recommendedName>
</protein>
<evidence type="ECO:0000256" key="8">
    <source>
        <dbReference type="ARBA" id="ARBA00022989"/>
    </source>
</evidence>
<feature type="transmembrane region" description="Helical" evidence="11">
    <location>
        <begin position="158"/>
        <end position="180"/>
    </location>
</feature>
<keyword evidence="10" id="KW-0325">Glycoprotein</keyword>
<dbReference type="Pfam" id="PF13903">
    <property type="entry name" value="Claudin_2"/>
    <property type="match status" value="1"/>
</dbReference>
<evidence type="ECO:0000256" key="5">
    <source>
        <dbReference type="ARBA" id="ARBA00022541"/>
    </source>
</evidence>
<evidence type="ECO:0000313" key="12">
    <source>
        <dbReference type="EMBL" id="KAL1022252.1"/>
    </source>
</evidence>
<evidence type="ECO:0000256" key="9">
    <source>
        <dbReference type="ARBA" id="ARBA00023136"/>
    </source>
</evidence>
<dbReference type="GO" id="GO:0007517">
    <property type="term" value="P:muscle organ development"/>
    <property type="evidence" value="ECO:0007669"/>
    <property type="project" value="UniProtKB-KW"/>
</dbReference>
<keyword evidence="8 11" id="KW-1133">Transmembrane helix</keyword>
<dbReference type="PANTHER" id="PTHR32012:SF0">
    <property type="entry name" value="TRANSMEMBRANE PROTEIN 182"/>
    <property type="match status" value="1"/>
</dbReference>
<dbReference type="Proteomes" id="UP001557470">
    <property type="component" value="Unassembled WGS sequence"/>
</dbReference>
<dbReference type="AlphaFoldDB" id="A0ABD0YAI5"/>
<keyword evidence="5" id="KW-0517">Myogenesis</keyword>
<evidence type="ECO:0000256" key="11">
    <source>
        <dbReference type="SAM" id="Phobius"/>
    </source>
</evidence>
<evidence type="ECO:0000313" key="13">
    <source>
        <dbReference type="Proteomes" id="UP001557470"/>
    </source>
</evidence>
<dbReference type="PANTHER" id="PTHR32012">
    <property type="entry name" value="TRANSMEMBRANE PROTEIN 182-RELATED"/>
    <property type="match status" value="1"/>
</dbReference>